<evidence type="ECO:0000256" key="3">
    <source>
        <dbReference type="ARBA" id="ARBA00022769"/>
    </source>
</evidence>
<dbReference type="CDD" id="cd10434">
    <property type="entry name" value="GIY-YIG_UvrC_Cho"/>
    <property type="match status" value="1"/>
</dbReference>
<dbReference type="Pfam" id="PF01541">
    <property type="entry name" value="GIY-YIG"/>
    <property type="match status" value="1"/>
</dbReference>
<dbReference type="PROSITE" id="PS50151">
    <property type="entry name" value="UVR"/>
    <property type="match status" value="1"/>
</dbReference>
<dbReference type="GO" id="GO:0006289">
    <property type="term" value="P:nucleotide-excision repair"/>
    <property type="evidence" value="ECO:0007669"/>
    <property type="project" value="UniProtKB-UniRule"/>
</dbReference>
<evidence type="ECO:0000256" key="6">
    <source>
        <dbReference type="ARBA" id="ARBA00023236"/>
    </source>
</evidence>
<dbReference type="Proteomes" id="UP000824165">
    <property type="component" value="Unassembled WGS sequence"/>
</dbReference>
<keyword evidence="4 7" id="KW-0267">Excision nuclease</keyword>
<sequence>MQFDLEQELKNLPSKPGVYIMHGEDDSVIYVGKAKILKNRVRQYFRKNSNHTPKVIAMVAHIAYFEYIITDSEREALALECNLIKKYKPKYNILLKDDKHYPYLKVTMNEDYPRIMMTRRLLKDGAKYYGPYMGKGTIKNTLDIVQRLFKPPTCRRKFPDDIKKGRPCLNYHINKCFAPCTGSVSREEYRAVFSEICRFLEGHHKELVEELTAEMKQASAELKFEKAALLRDKIRSISELEEKQKIINTDKQTDKDVAAFAKNENTAFCEMFFIRGGKVIGRENYRIDNIANSSDSEIMTDFVKQFYENSEFIPEEILTEYEVEDAELIAEWLREKRGRKVVIATPKIGDKLKLVRMVKMNAELALGNYTINRLKEKEKNALLDDMQKSLGLSKRPYRIEAYDISNTQGSDNVGAMAVFENGKPAKRKYRIFKIKSFEGADDYGAMREVIYRRFRHALDEQTAIENGEMNKSDAKFLPLPDLILLDGGKGHLSVISELMEMLDNDTPVFGMVKNDKHKTRGLIGRDGEVELSPSSQVFKLITHIQDEVHDAAITYHRKLRGKIGSELDKIPGIGEKRRKALLTKFGSVDKIKEAELSELEEAVDKRTAKSIYDYFGREYVQTE</sequence>
<evidence type="ECO:0000256" key="7">
    <source>
        <dbReference type="HAMAP-Rule" id="MF_00203"/>
    </source>
</evidence>
<name>A0A9D1H469_9FIRM</name>
<feature type="domain" description="UVR" evidence="8">
    <location>
        <begin position="205"/>
        <end position="240"/>
    </location>
</feature>
<dbReference type="NCBIfam" id="NF001824">
    <property type="entry name" value="PRK00558.1-5"/>
    <property type="match status" value="1"/>
</dbReference>
<dbReference type="GO" id="GO:0009432">
    <property type="term" value="P:SOS response"/>
    <property type="evidence" value="ECO:0007669"/>
    <property type="project" value="UniProtKB-UniRule"/>
</dbReference>
<keyword evidence="6 7" id="KW-0742">SOS response</keyword>
<dbReference type="PROSITE" id="PS50165">
    <property type="entry name" value="UVRC"/>
    <property type="match status" value="1"/>
</dbReference>
<reference evidence="11" key="1">
    <citation type="submission" date="2020-10" db="EMBL/GenBank/DDBJ databases">
        <authorList>
            <person name="Gilroy R."/>
        </authorList>
    </citation>
    <scope>NUCLEOTIDE SEQUENCE</scope>
    <source>
        <strain evidence="11">CHK181-108</strain>
    </source>
</reference>
<comment type="subcellular location">
    <subcellularLocation>
        <location evidence="7">Cytoplasm</location>
    </subcellularLocation>
</comment>
<dbReference type="Pfam" id="PF02151">
    <property type="entry name" value="UVR"/>
    <property type="match status" value="1"/>
</dbReference>
<dbReference type="SUPFAM" id="SSF82771">
    <property type="entry name" value="GIY-YIG endonuclease"/>
    <property type="match status" value="1"/>
</dbReference>
<organism evidence="11 12">
    <name type="scientific">Candidatus Ornithomonoglobus intestinigallinarum</name>
    <dbReference type="NCBI Taxonomy" id="2840894"/>
    <lineage>
        <taxon>Bacteria</taxon>
        <taxon>Bacillati</taxon>
        <taxon>Bacillota</taxon>
        <taxon>Clostridia</taxon>
        <taxon>Candidatus Ornithomonoglobus</taxon>
    </lineage>
</organism>
<dbReference type="GO" id="GO:0005737">
    <property type="term" value="C:cytoplasm"/>
    <property type="evidence" value="ECO:0007669"/>
    <property type="project" value="UniProtKB-SubCell"/>
</dbReference>
<evidence type="ECO:0000256" key="4">
    <source>
        <dbReference type="ARBA" id="ARBA00022881"/>
    </source>
</evidence>
<evidence type="ECO:0000256" key="1">
    <source>
        <dbReference type="ARBA" id="ARBA00022490"/>
    </source>
</evidence>
<dbReference type="InterPro" id="IPR010994">
    <property type="entry name" value="RuvA_2-like"/>
</dbReference>
<feature type="domain" description="UvrC family homology region profile" evidence="10">
    <location>
        <begin position="257"/>
        <end position="499"/>
    </location>
</feature>
<comment type="similarity">
    <text evidence="7">Belongs to the UvrC family.</text>
</comment>
<reference evidence="11" key="2">
    <citation type="journal article" date="2021" name="PeerJ">
        <title>Extensive microbial diversity within the chicken gut microbiome revealed by metagenomics and culture.</title>
        <authorList>
            <person name="Gilroy R."/>
            <person name="Ravi A."/>
            <person name="Getino M."/>
            <person name="Pursley I."/>
            <person name="Horton D.L."/>
            <person name="Alikhan N.F."/>
            <person name="Baker D."/>
            <person name="Gharbi K."/>
            <person name="Hall N."/>
            <person name="Watson M."/>
            <person name="Adriaenssens E.M."/>
            <person name="Foster-Nyarko E."/>
            <person name="Jarju S."/>
            <person name="Secka A."/>
            <person name="Antonio M."/>
            <person name="Oren A."/>
            <person name="Chaudhuri R.R."/>
            <person name="La Ragione R."/>
            <person name="Hildebrand F."/>
            <person name="Pallen M.J."/>
        </authorList>
    </citation>
    <scope>NUCLEOTIDE SEQUENCE</scope>
    <source>
        <strain evidence="11">CHK181-108</strain>
    </source>
</reference>
<dbReference type="PANTHER" id="PTHR30562:SF1">
    <property type="entry name" value="UVRABC SYSTEM PROTEIN C"/>
    <property type="match status" value="1"/>
</dbReference>
<dbReference type="HAMAP" id="MF_00203">
    <property type="entry name" value="UvrC"/>
    <property type="match status" value="1"/>
</dbReference>
<protein>
    <recommendedName>
        <fullName evidence="7">UvrABC system protein C</fullName>
        <shortName evidence="7">Protein UvrC</shortName>
    </recommendedName>
    <alternativeName>
        <fullName evidence="7">Excinuclease ABC subunit C</fullName>
    </alternativeName>
</protein>
<accession>A0A9D1H469</accession>
<dbReference type="InterPro" id="IPR001162">
    <property type="entry name" value="UvrC_RNase_H_dom"/>
</dbReference>
<dbReference type="Gene3D" id="3.30.420.340">
    <property type="entry name" value="UvrC, RNAse H endonuclease domain"/>
    <property type="match status" value="1"/>
</dbReference>
<dbReference type="Gene3D" id="1.10.150.20">
    <property type="entry name" value="5' to 3' exonuclease, C-terminal subdomain"/>
    <property type="match status" value="1"/>
</dbReference>
<evidence type="ECO:0000259" key="10">
    <source>
        <dbReference type="PROSITE" id="PS50165"/>
    </source>
</evidence>
<dbReference type="Gene3D" id="4.10.860.10">
    <property type="entry name" value="UVR domain"/>
    <property type="match status" value="1"/>
</dbReference>
<evidence type="ECO:0000259" key="8">
    <source>
        <dbReference type="PROSITE" id="PS50151"/>
    </source>
</evidence>
<dbReference type="InterPro" id="IPR000305">
    <property type="entry name" value="GIY-YIG_endonuc"/>
</dbReference>
<evidence type="ECO:0000256" key="2">
    <source>
        <dbReference type="ARBA" id="ARBA00022763"/>
    </source>
</evidence>
<comment type="subunit">
    <text evidence="7">Interacts with UvrB in an incision complex.</text>
</comment>
<dbReference type="InterPro" id="IPR036876">
    <property type="entry name" value="UVR_dom_sf"/>
</dbReference>
<evidence type="ECO:0000313" key="12">
    <source>
        <dbReference type="Proteomes" id="UP000824165"/>
    </source>
</evidence>
<dbReference type="GO" id="GO:0009380">
    <property type="term" value="C:excinuclease repair complex"/>
    <property type="evidence" value="ECO:0007669"/>
    <property type="project" value="InterPro"/>
</dbReference>
<comment type="function">
    <text evidence="7">The UvrABC repair system catalyzes the recognition and processing of DNA lesions. UvrC both incises the 5' and 3' sides of the lesion. The N-terminal half is responsible for the 3' incision and the C-terminal half is responsible for the 5' incision.</text>
</comment>
<dbReference type="SUPFAM" id="SSF46600">
    <property type="entry name" value="C-terminal UvrC-binding domain of UvrB"/>
    <property type="match status" value="1"/>
</dbReference>
<dbReference type="InterPro" id="IPR004791">
    <property type="entry name" value="UvrC"/>
</dbReference>
<dbReference type="Gene3D" id="3.40.1440.10">
    <property type="entry name" value="GIY-YIG endonuclease"/>
    <property type="match status" value="1"/>
</dbReference>
<dbReference type="InterPro" id="IPR050066">
    <property type="entry name" value="UvrABC_protein_C"/>
</dbReference>
<keyword evidence="2 7" id="KW-0227">DNA damage</keyword>
<dbReference type="InterPro" id="IPR038476">
    <property type="entry name" value="UvrC_RNase_H_dom_sf"/>
</dbReference>
<dbReference type="GO" id="GO:0009381">
    <property type="term" value="F:excinuclease ABC activity"/>
    <property type="evidence" value="ECO:0007669"/>
    <property type="project" value="UniProtKB-UniRule"/>
</dbReference>
<feature type="domain" description="GIY-YIG" evidence="9">
    <location>
        <begin position="14"/>
        <end position="93"/>
    </location>
</feature>
<gene>
    <name evidence="7 11" type="primary">uvrC</name>
    <name evidence="11" type="ORF">IAA60_07830</name>
</gene>
<dbReference type="InterPro" id="IPR001943">
    <property type="entry name" value="UVR_dom"/>
</dbReference>
<evidence type="ECO:0000259" key="9">
    <source>
        <dbReference type="PROSITE" id="PS50164"/>
    </source>
</evidence>
<dbReference type="NCBIfam" id="TIGR00194">
    <property type="entry name" value="uvrC"/>
    <property type="match status" value="1"/>
</dbReference>
<evidence type="ECO:0000256" key="5">
    <source>
        <dbReference type="ARBA" id="ARBA00023204"/>
    </source>
</evidence>
<comment type="caution">
    <text evidence="11">The sequence shown here is derived from an EMBL/GenBank/DDBJ whole genome shotgun (WGS) entry which is preliminary data.</text>
</comment>
<keyword evidence="3 7" id="KW-0228">DNA excision</keyword>
<dbReference type="GO" id="GO:0003677">
    <property type="term" value="F:DNA binding"/>
    <property type="evidence" value="ECO:0007669"/>
    <property type="project" value="UniProtKB-UniRule"/>
</dbReference>
<dbReference type="Pfam" id="PF22920">
    <property type="entry name" value="UvrC_RNaseH"/>
    <property type="match status" value="1"/>
</dbReference>
<dbReference type="Pfam" id="PF08459">
    <property type="entry name" value="UvrC_RNaseH_dom"/>
    <property type="match status" value="1"/>
</dbReference>
<proteinExistence type="inferred from homology"/>
<dbReference type="SMART" id="SM00465">
    <property type="entry name" value="GIYc"/>
    <property type="match status" value="1"/>
</dbReference>
<dbReference type="PANTHER" id="PTHR30562">
    <property type="entry name" value="UVRC/OXIDOREDUCTASE"/>
    <property type="match status" value="1"/>
</dbReference>
<dbReference type="InterPro" id="IPR047296">
    <property type="entry name" value="GIY-YIG_UvrC_Cho"/>
</dbReference>
<dbReference type="FunFam" id="3.40.1440.10:FF:000001">
    <property type="entry name" value="UvrABC system protein C"/>
    <property type="match status" value="1"/>
</dbReference>
<dbReference type="EMBL" id="DVLU01000079">
    <property type="protein sequence ID" value="HIT85796.1"/>
    <property type="molecule type" value="Genomic_DNA"/>
</dbReference>
<keyword evidence="5 7" id="KW-0234">DNA repair</keyword>
<dbReference type="Pfam" id="PF14520">
    <property type="entry name" value="HHH_5"/>
    <property type="match status" value="1"/>
</dbReference>
<keyword evidence="1 7" id="KW-0963">Cytoplasm</keyword>
<dbReference type="PROSITE" id="PS50164">
    <property type="entry name" value="GIY_YIG"/>
    <property type="match status" value="1"/>
</dbReference>
<dbReference type="AlphaFoldDB" id="A0A9D1H469"/>
<dbReference type="InterPro" id="IPR035901">
    <property type="entry name" value="GIY-YIG_endonuc_sf"/>
</dbReference>
<evidence type="ECO:0000313" key="11">
    <source>
        <dbReference type="EMBL" id="HIT85796.1"/>
    </source>
</evidence>
<dbReference type="SUPFAM" id="SSF47781">
    <property type="entry name" value="RuvA domain 2-like"/>
    <property type="match status" value="1"/>
</dbReference>